<protein>
    <submittedName>
        <fullName evidence="1">Uncharacterized protein</fullName>
    </submittedName>
</protein>
<gene>
    <name evidence="1" type="ORF">JDV76_11555</name>
</gene>
<sequence>MLNLVVLLEQPDLLADFAQPGRVGPNLSGFGALVDVGTTYLLLQWHRVTTEASRDLLDRHSRLAAPRHAHNVVTQTRSVRA</sequence>
<evidence type="ECO:0000313" key="1">
    <source>
        <dbReference type="EMBL" id="MBI9001590.1"/>
    </source>
</evidence>
<accession>A0ABS0VXY5</accession>
<organism evidence="1 2">
    <name type="scientific">Corynebacterium marambiense</name>
    <dbReference type="NCBI Taxonomy" id="2765364"/>
    <lineage>
        <taxon>Bacteria</taxon>
        <taxon>Bacillati</taxon>
        <taxon>Actinomycetota</taxon>
        <taxon>Actinomycetes</taxon>
        <taxon>Mycobacteriales</taxon>
        <taxon>Corynebacteriaceae</taxon>
        <taxon>Corynebacterium</taxon>
    </lineage>
</organism>
<reference evidence="1 2" key="1">
    <citation type="submission" date="2020-12" db="EMBL/GenBank/DDBJ databases">
        <title>Genome public.</title>
        <authorList>
            <person name="Sun Q."/>
        </authorList>
    </citation>
    <scope>NUCLEOTIDE SEQUENCE [LARGE SCALE GENOMIC DNA]</scope>
    <source>
        <strain evidence="1 2">CCM 8864</strain>
    </source>
</reference>
<comment type="caution">
    <text evidence="1">The sequence shown here is derived from an EMBL/GenBank/DDBJ whole genome shotgun (WGS) entry which is preliminary data.</text>
</comment>
<keyword evidence="2" id="KW-1185">Reference proteome</keyword>
<evidence type="ECO:0000313" key="2">
    <source>
        <dbReference type="Proteomes" id="UP000625574"/>
    </source>
</evidence>
<proteinExistence type="predicted"/>
<dbReference type="EMBL" id="JAEIOT010000016">
    <property type="protein sequence ID" value="MBI9001590.1"/>
    <property type="molecule type" value="Genomic_DNA"/>
</dbReference>
<name>A0ABS0VXY5_9CORY</name>
<dbReference type="RefSeq" id="WP_198737057.1">
    <property type="nucleotide sequence ID" value="NZ_JAEIOT010000016.1"/>
</dbReference>
<dbReference type="Proteomes" id="UP000625574">
    <property type="component" value="Unassembled WGS sequence"/>
</dbReference>